<dbReference type="RefSeq" id="WP_004940467.1">
    <property type="nucleotide sequence ID" value="NZ_BBNM01000013.1"/>
</dbReference>
<gene>
    <name evidence="1" type="ORF">BEN76_10380</name>
    <name evidence="2" type="ORF">RHP80_07245</name>
</gene>
<dbReference type="AlphaFoldDB" id="A0A1P8EJL1"/>
<dbReference type="Proteomes" id="UP000185674">
    <property type="component" value="Chromosome"/>
</dbReference>
<evidence type="ECO:0000313" key="1">
    <source>
        <dbReference type="EMBL" id="APV36399.1"/>
    </source>
</evidence>
<protein>
    <submittedName>
        <fullName evidence="1">Uncharacterized protein</fullName>
    </submittedName>
</protein>
<sequence>MKVLVEGIEQGAIEIELGLLPRLGESIRVFYGPDAEVEGVVEGVHHVINQHDGGHKIILKIKPTF</sequence>
<dbReference type="eggNOG" id="ENOG5031RJU">
    <property type="taxonomic scope" value="Bacteria"/>
</dbReference>
<organism evidence="1 3">
    <name type="scientific">Acinetobacter soli</name>
    <dbReference type="NCBI Taxonomy" id="487316"/>
    <lineage>
        <taxon>Bacteria</taxon>
        <taxon>Pseudomonadati</taxon>
        <taxon>Pseudomonadota</taxon>
        <taxon>Gammaproteobacteria</taxon>
        <taxon>Moraxellales</taxon>
        <taxon>Moraxellaceae</taxon>
        <taxon>Acinetobacter</taxon>
    </lineage>
</organism>
<name>A0A1P8EJL1_9GAMM</name>
<dbReference type="EMBL" id="CP016896">
    <property type="protein sequence ID" value="APV36399.1"/>
    <property type="molecule type" value="Genomic_DNA"/>
</dbReference>
<reference evidence="2" key="2">
    <citation type="submission" date="2023-09" db="EMBL/GenBank/DDBJ databases">
        <title>Acinetobacter soli.</title>
        <authorList>
            <person name="Kim B."/>
            <person name="Kim D."/>
            <person name="Park D."/>
        </authorList>
    </citation>
    <scope>NUCLEOTIDE SEQUENCE</scope>
    <source>
        <strain evidence="2">2023.05</strain>
    </source>
</reference>
<dbReference type="GeneID" id="67513208"/>
<dbReference type="KEGG" id="asol:BEN76_10380"/>
<evidence type="ECO:0000313" key="2">
    <source>
        <dbReference type="EMBL" id="WND06918.1"/>
    </source>
</evidence>
<dbReference type="EMBL" id="CP134206">
    <property type="protein sequence ID" value="WND06918.1"/>
    <property type="molecule type" value="Genomic_DNA"/>
</dbReference>
<evidence type="ECO:0000313" key="3">
    <source>
        <dbReference type="Proteomes" id="UP000185674"/>
    </source>
</evidence>
<accession>A0A1P8EJL1</accession>
<dbReference type="Proteomes" id="UP001256400">
    <property type="component" value="Chromosome"/>
</dbReference>
<proteinExistence type="predicted"/>
<reference evidence="1 3" key="1">
    <citation type="submission" date="2016-08" db="EMBL/GenBank/DDBJ databases">
        <title>Complete genome sequence of Acinetobacter baylyi strain GFJ2.</title>
        <authorList>
            <person name="Tabata M."/>
            <person name="Kuboki S."/>
            <person name="Gibu N."/>
            <person name="Kinouchi Y."/>
            <person name="Vangnai A."/>
            <person name="Kasai D."/>
            <person name="Fukuda M."/>
        </authorList>
    </citation>
    <scope>NUCLEOTIDE SEQUENCE [LARGE SCALE GENOMIC DNA]</scope>
    <source>
        <strain evidence="1 3">GFJ2</strain>
    </source>
</reference>
<dbReference type="STRING" id="487316.BEN76_10380"/>